<dbReference type="SUPFAM" id="SSF52129">
    <property type="entry name" value="Caspase-like"/>
    <property type="match status" value="1"/>
</dbReference>
<dbReference type="Pfam" id="PF00656">
    <property type="entry name" value="Peptidase_C14"/>
    <property type="match status" value="1"/>
</dbReference>
<sequence length="311" mass="34809">MGCWFSKRTKPKPPEINKIPTESKRPQPQPPQPLPLIENTKQYPAVVDEQTLLPPKAPRPKKRALLCGVSYRNSKYELQGTINDVNYMRDLLINHFGFSDDNLRILTEEKDDPKVIPTKNNIEKGLQWLVEGCSDGDSLVFYFAGHGASVDEALAGDEKDGKDETICPLDFLKEGKILDNYINSTIVGPLKKGVTLHAIVDACHSGTILDLSNVYNIETKDWEDNNPKSGEENNTNGAMTYVLTNLVKERQGLSYGDLFESMHAAIEDVNKGGRCLPTTNILRKMFGTRISQKPQLSSSEIFDVSKRPFQL</sequence>
<dbReference type="Proteomes" id="UP000323000">
    <property type="component" value="Chromosome 9"/>
</dbReference>
<dbReference type="EMBL" id="VAHF01000009">
    <property type="protein sequence ID" value="TXG53949.1"/>
    <property type="molecule type" value="Genomic_DNA"/>
</dbReference>
<evidence type="ECO:0000259" key="3">
    <source>
        <dbReference type="Pfam" id="PF00656"/>
    </source>
</evidence>
<dbReference type="GO" id="GO:0004197">
    <property type="term" value="F:cysteine-type endopeptidase activity"/>
    <property type="evidence" value="ECO:0007669"/>
    <property type="project" value="InterPro"/>
</dbReference>
<dbReference type="PANTHER" id="PTHR48104:SF2">
    <property type="entry name" value="METACASPASE-1-LIKE ISOFORM X1"/>
    <property type="match status" value="1"/>
</dbReference>
<gene>
    <name evidence="4" type="ORF">EZV62_019205</name>
</gene>
<evidence type="ECO:0000256" key="1">
    <source>
        <dbReference type="ARBA" id="ARBA00009005"/>
    </source>
</evidence>
<dbReference type="PANTHER" id="PTHR48104">
    <property type="entry name" value="METACASPASE-4"/>
    <property type="match status" value="1"/>
</dbReference>
<dbReference type="AlphaFoldDB" id="A0A5C7HAX5"/>
<dbReference type="InterPro" id="IPR011600">
    <property type="entry name" value="Pept_C14_caspase"/>
</dbReference>
<dbReference type="InterPro" id="IPR029030">
    <property type="entry name" value="Caspase-like_dom_sf"/>
</dbReference>
<dbReference type="GO" id="GO:0005737">
    <property type="term" value="C:cytoplasm"/>
    <property type="evidence" value="ECO:0007669"/>
    <property type="project" value="TreeGrafter"/>
</dbReference>
<proteinExistence type="inferred from homology"/>
<evidence type="ECO:0000313" key="4">
    <source>
        <dbReference type="EMBL" id="TXG53949.1"/>
    </source>
</evidence>
<reference evidence="5" key="1">
    <citation type="journal article" date="2019" name="Gigascience">
        <title>De novo genome assembly of the endangered Acer yangbiense, a plant species with extremely small populations endemic to Yunnan Province, China.</title>
        <authorList>
            <person name="Yang J."/>
            <person name="Wariss H.M."/>
            <person name="Tao L."/>
            <person name="Zhang R."/>
            <person name="Yun Q."/>
            <person name="Hollingsworth P."/>
            <person name="Dao Z."/>
            <person name="Luo G."/>
            <person name="Guo H."/>
            <person name="Ma Y."/>
            <person name="Sun W."/>
        </authorList>
    </citation>
    <scope>NUCLEOTIDE SEQUENCE [LARGE SCALE GENOMIC DNA]</scope>
    <source>
        <strain evidence="5">cv. Malutang</strain>
    </source>
</reference>
<comment type="similarity">
    <text evidence="1">Belongs to the peptidase C14B family.</text>
</comment>
<dbReference type="OrthoDB" id="3223806at2759"/>
<dbReference type="Gene3D" id="3.40.50.12660">
    <property type="match status" value="1"/>
</dbReference>
<feature type="region of interest" description="Disordered" evidence="2">
    <location>
        <begin position="1"/>
        <end position="37"/>
    </location>
</feature>
<dbReference type="InterPro" id="IPR050452">
    <property type="entry name" value="Metacaspase"/>
</dbReference>
<accession>A0A5C7HAX5</accession>
<feature type="domain" description="Peptidase C14 caspase" evidence="3">
    <location>
        <begin position="61"/>
        <end position="299"/>
    </location>
</feature>
<dbReference type="GO" id="GO:0006508">
    <property type="term" value="P:proteolysis"/>
    <property type="evidence" value="ECO:0007669"/>
    <property type="project" value="InterPro"/>
</dbReference>
<evidence type="ECO:0000256" key="2">
    <source>
        <dbReference type="SAM" id="MobiDB-lite"/>
    </source>
</evidence>
<protein>
    <recommendedName>
        <fullName evidence="3">Peptidase C14 caspase domain-containing protein</fullName>
    </recommendedName>
</protein>
<keyword evidence="5" id="KW-1185">Reference proteome</keyword>
<evidence type="ECO:0000313" key="5">
    <source>
        <dbReference type="Proteomes" id="UP000323000"/>
    </source>
</evidence>
<name>A0A5C7HAX5_9ROSI</name>
<comment type="caution">
    <text evidence="4">The sequence shown here is derived from an EMBL/GenBank/DDBJ whole genome shotgun (WGS) entry which is preliminary data.</text>
</comment>
<organism evidence="4 5">
    <name type="scientific">Acer yangbiense</name>
    <dbReference type="NCBI Taxonomy" id="1000413"/>
    <lineage>
        <taxon>Eukaryota</taxon>
        <taxon>Viridiplantae</taxon>
        <taxon>Streptophyta</taxon>
        <taxon>Embryophyta</taxon>
        <taxon>Tracheophyta</taxon>
        <taxon>Spermatophyta</taxon>
        <taxon>Magnoliopsida</taxon>
        <taxon>eudicotyledons</taxon>
        <taxon>Gunneridae</taxon>
        <taxon>Pentapetalae</taxon>
        <taxon>rosids</taxon>
        <taxon>malvids</taxon>
        <taxon>Sapindales</taxon>
        <taxon>Sapindaceae</taxon>
        <taxon>Hippocastanoideae</taxon>
        <taxon>Acereae</taxon>
        <taxon>Acer</taxon>
    </lineage>
</organism>